<protein>
    <submittedName>
        <fullName evidence="4">Peroxisome biogenesis factor 1</fullName>
    </submittedName>
</protein>
<feature type="compositionally biased region" description="Polar residues" evidence="1">
    <location>
        <begin position="998"/>
        <end position="1007"/>
    </location>
</feature>
<organism evidence="4 5">
    <name type="scientific">Fragariocoptes setiger</name>
    <dbReference type="NCBI Taxonomy" id="1670756"/>
    <lineage>
        <taxon>Eukaryota</taxon>
        <taxon>Metazoa</taxon>
        <taxon>Ecdysozoa</taxon>
        <taxon>Arthropoda</taxon>
        <taxon>Chelicerata</taxon>
        <taxon>Arachnida</taxon>
        <taxon>Acari</taxon>
        <taxon>Acariformes</taxon>
        <taxon>Trombidiformes</taxon>
        <taxon>Prostigmata</taxon>
        <taxon>Eupodina</taxon>
        <taxon>Eriophyoidea</taxon>
        <taxon>Phytoptidae</taxon>
        <taxon>Fragariocoptes</taxon>
    </lineage>
</organism>
<feature type="compositionally biased region" description="Low complexity" evidence="1">
    <location>
        <begin position="1052"/>
        <end position="1065"/>
    </location>
</feature>
<dbReference type="InterPro" id="IPR052774">
    <property type="entry name" value="Celegans_DevNeuronal_Protein"/>
</dbReference>
<dbReference type="InterPro" id="IPR057475">
    <property type="entry name" value="CUT_C"/>
</dbReference>
<evidence type="ECO:0000256" key="1">
    <source>
        <dbReference type="SAM" id="MobiDB-lite"/>
    </source>
</evidence>
<dbReference type="Pfam" id="PF17862">
    <property type="entry name" value="AAA_lid_3"/>
    <property type="match status" value="1"/>
</dbReference>
<feature type="domain" description="Apple" evidence="2">
    <location>
        <begin position="374"/>
        <end position="457"/>
    </location>
</feature>
<dbReference type="SMART" id="SM00241">
    <property type="entry name" value="ZP"/>
    <property type="match status" value="1"/>
</dbReference>
<evidence type="ECO:0000313" key="5">
    <source>
        <dbReference type="Proteomes" id="UP000825002"/>
    </source>
</evidence>
<dbReference type="Pfam" id="PF25057">
    <property type="entry name" value="CUT_N"/>
    <property type="match status" value="1"/>
</dbReference>
<feature type="domain" description="Apple" evidence="2">
    <location>
        <begin position="464"/>
        <end position="543"/>
    </location>
</feature>
<name>A0ABQ7S5U9_9ACAR</name>
<dbReference type="Pfam" id="PF25301">
    <property type="entry name" value="CUT_C"/>
    <property type="match status" value="1"/>
</dbReference>
<evidence type="ECO:0000259" key="3">
    <source>
        <dbReference type="PROSITE" id="PS51034"/>
    </source>
</evidence>
<dbReference type="InterPro" id="IPR001507">
    <property type="entry name" value="ZP_dom"/>
</dbReference>
<dbReference type="InterPro" id="IPR003609">
    <property type="entry name" value="Pan_app"/>
</dbReference>
<sequence length="1078" mass="120054">AATSRPDLLDPALLRPGRFDKHLYCALPDATDRLEILKIMARKLELTGDVDLQYWAQQTDNFSGADLQALCYTAQLEALHELIDDSTFVKQTDHQPQRSDYTGKSNFHNCDGTHTQTTHFIKENPHYRDWLDGKLSVRRKTNNPTTTITYNFIPTNIKMSNNLTTFKLAHKHQHRSSNKSKKISTNTMAMAMPTTRNEKLVKIIISTKKSRAFKQRKPLSVVCLNWCLLASALASISVMLNASTARAQCPANMMTSFERMSGVTMKGTQLVTLYNAQASSSLLINNSNNTGSALLSDYAIAPITAECNNRCRKSAKCRAFLVDYDKHICFGIEQTSGMVGSPTHPAPETHAIVPTIERTSYFEKICLNIPYVACERAWLFERVPSAQLVGHDTRIINEVSTRLKCQELCLNERDFRCKSGEYDNLNLQCRLSVEDRHTQPQAFRSAMSNIDYFENQCGIDNAHCDTFDRFDDYDLGRAEIVRQGHNVEECQRHCTALRAFICRSFTYHAAKSRCYLSSDNMQTVGAERLLPAPGLVYLQRSDCLDIRLDCKPDAMTLNLRTQEPFRGRMYVKDEPLACAGAELFQRAASSLVTSLTIPFEPSSRCTKHDQDSGKYTSFIVVQHHPLIQRKNDRYIKVVCDFQTTNRTISNSYSIVSTNQLVSTMVNATSVAPQIRLRITDRNGYDVKGAKIGDELYFRLEAESDSVFDMAARSVYAKSGTSNESVMLIDRDGCPTDLRIFPALRRHNKRTLLAKFDAFKFSSDVVVRFQVDVQFCLQECPQTVCSSSYNGIESGGPSYTSAGLDALNAQLASHNNNINNNLPQANLLIPDETAESLQQQQLVSSALDSNSSISSPTSPTTSAASLASLATTDNTSLGTTTEATTDRQVLLNSHTLPSNTANPFIPVTSESPPSLSSQQQLYQHSAVSFSTNTNQANSNQKSARYSNEPRVVTNTGANTANANTNVNNGQNNKGGTTGRRSERRRRHARPTTVTATTAHNSSQGQTTQHQKKSDQYHHYQSNEFITSPPLLSVDYPIIVESGPSSSSQVWRQNTNNNNNHGNNNNNKKPKSISTSSQQL</sequence>
<dbReference type="PROSITE" id="PS50948">
    <property type="entry name" value="PAN"/>
    <property type="match status" value="2"/>
</dbReference>
<dbReference type="CDD" id="cd01099">
    <property type="entry name" value="PAN_AP_HGF"/>
    <property type="match status" value="1"/>
</dbReference>
<gene>
    <name evidence="4" type="primary">PEX1</name>
    <name evidence="4" type="ORF">GZH46_02704</name>
</gene>
<dbReference type="SMART" id="SM00473">
    <property type="entry name" value="PAN_AP"/>
    <property type="match status" value="2"/>
</dbReference>
<dbReference type="PANTHER" id="PTHR47327">
    <property type="entry name" value="FI18240P1-RELATED"/>
    <property type="match status" value="1"/>
</dbReference>
<dbReference type="SUPFAM" id="SSF57414">
    <property type="entry name" value="Hairpin loop containing domain-like"/>
    <property type="match status" value="2"/>
</dbReference>
<dbReference type="InterPro" id="IPR056953">
    <property type="entry name" value="CUT_N"/>
</dbReference>
<proteinExistence type="predicted"/>
<dbReference type="Gene3D" id="3.50.4.10">
    <property type="entry name" value="Hepatocyte Growth Factor"/>
    <property type="match status" value="2"/>
</dbReference>
<feature type="region of interest" description="Disordered" evidence="1">
    <location>
        <begin position="952"/>
        <end position="1017"/>
    </location>
</feature>
<reference evidence="4 5" key="1">
    <citation type="submission" date="2020-10" db="EMBL/GenBank/DDBJ databases">
        <authorList>
            <person name="Klimov P.B."/>
            <person name="Dyachkov S.M."/>
            <person name="Chetverikov P.E."/>
        </authorList>
    </citation>
    <scope>NUCLEOTIDE SEQUENCE [LARGE SCALE GENOMIC DNA]</scope>
    <source>
        <strain evidence="4">BMOC 18-1129-001#AD2665</strain>
        <tissue evidence="4">Entire mites</tissue>
    </source>
</reference>
<dbReference type="EMBL" id="JAIFTH010000960">
    <property type="protein sequence ID" value="KAG9508793.1"/>
    <property type="molecule type" value="Genomic_DNA"/>
</dbReference>
<evidence type="ECO:0000259" key="2">
    <source>
        <dbReference type="PROSITE" id="PS50948"/>
    </source>
</evidence>
<dbReference type="InterPro" id="IPR027417">
    <property type="entry name" value="P-loop_NTPase"/>
</dbReference>
<accession>A0ABQ7S5U9</accession>
<feature type="domain" description="ZP" evidence="3">
    <location>
        <begin position="549"/>
        <end position="791"/>
    </location>
</feature>
<dbReference type="Proteomes" id="UP000825002">
    <property type="component" value="Unassembled WGS sequence"/>
</dbReference>
<dbReference type="PANTHER" id="PTHR47327:SF1">
    <property type="entry name" value="RE15579P"/>
    <property type="match status" value="1"/>
</dbReference>
<dbReference type="SUPFAM" id="SSF52540">
    <property type="entry name" value="P-loop containing nucleoside triphosphate hydrolases"/>
    <property type="match status" value="1"/>
</dbReference>
<dbReference type="Pfam" id="PF00024">
    <property type="entry name" value="PAN_1"/>
    <property type="match status" value="2"/>
</dbReference>
<dbReference type="PROSITE" id="PS51034">
    <property type="entry name" value="ZP_2"/>
    <property type="match status" value="1"/>
</dbReference>
<feature type="compositionally biased region" description="Polar residues" evidence="1">
    <location>
        <begin position="1042"/>
        <end position="1051"/>
    </location>
</feature>
<keyword evidence="5" id="KW-1185">Reference proteome</keyword>
<dbReference type="Gene3D" id="3.40.50.300">
    <property type="entry name" value="P-loop containing nucleotide triphosphate hydrolases"/>
    <property type="match status" value="1"/>
</dbReference>
<feature type="compositionally biased region" description="Low complexity" evidence="1">
    <location>
        <begin position="908"/>
        <end position="922"/>
    </location>
</feature>
<feature type="non-terminal residue" evidence="4">
    <location>
        <position position="1078"/>
    </location>
</feature>
<dbReference type="InterPro" id="IPR041569">
    <property type="entry name" value="AAA_lid_3"/>
</dbReference>
<feature type="region of interest" description="Disordered" evidence="1">
    <location>
        <begin position="1042"/>
        <end position="1078"/>
    </location>
</feature>
<feature type="non-terminal residue" evidence="4">
    <location>
        <position position="1"/>
    </location>
</feature>
<comment type="caution">
    <text evidence="4">The sequence shown here is derived from an EMBL/GenBank/DDBJ whole genome shotgun (WGS) entry which is preliminary data.</text>
</comment>
<feature type="region of interest" description="Disordered" evidence="1">
    <location>
        <begin position="894"/>
        <end position="922"/>
    </location>
</feature>
<evidence type="ECO:0000313" key="4">
    <source>
        <dbReference type="EMBL" id="KAG9508793.1"/>
    </source>
</evidence>
<feature type="compositionally biased region" description="Low complexity" evidence="1">
    <location>
        <begin position="952"/>
        <end position="973"/>
    </location>
</feature>
<dbReference type="Gene3D" id="1.10.8.60">
    <property type="match status" value="1"/>
</dbReference>